<protein>
    <submittedName>
        <fullName evidence="1">Uncharacterized protein</fullName>
    </submittedName>
</protein>
<organism evidence="1 2">
    <name type="scientific">Araneus ventricosus</name>
    <name type="common">Orbweaver spider</name>
    <name type="synonym">Epeira ventricosa</name>
    <dbReference type="NCBI Taxonomy" id="182803"/>
    <lineage>
        <taxon>Eukaryota</taxon>
        <taxon>Metazoa</taxon>
        <taxon>Ecdysozoa</taxon>
        <taxon>Arthropoda</taxon>
        <taxon>Chelicerata</taxon>
        <taxon>Arachnida</taxon>
        <taxon>Araneae</taxon>
        <taxon>Araneomorphae</taxon>
        <taxon>Entelegynae</taxon>
        <taxon>Araneoidea</taxon>
        <taxon>Araneidae</taxon>
        <taxon>Araneus</taxon>
    </lineage>
</organism>
<evidence type="ECO:0000313" key="1">
    <source>
        <dbReference type="EMBL" id="GBM17268.1"/>
    </source>
</evidence>
<sequence>MDSNRLLLFGNKQSRKSIATIDKHKSTIPSLSMRMILNDPAATTLNRALRSPHYSPITGDTCTDPAGRGTALHRLWVTRLHTIIISHRKARLCLLLRQILNPILEVPS</sequence>
<accession>A0A4Y2DN72</accession>
<keyword evidence="2" id="KW-1185">Reference proteome</keyword>
<proteinExistence type="predicted"/>
<reference evidence="1 2" key="1">
    <citation type="journal article" date="2019" name="Sci. Rep.">
        <title>Orb-weaving spider Araneus ventricosus genome elucidates the spidroin gene catalogue.</title>
        <authorList>
            <person name="Kono N."/>
            <person name="Nakamura H."/>
            <person name="Ohtoshi R."/>
            <person name="Moran D.A.P."/>
            <person name="Shinohara A."/>
            <person name="Yoshida Y."/>
            <person name="Fujiwara M."/>
            <person name="Mori M."/>
            <person name="Tomita M."/>
            <person name="Arakawa K."/>
        </authorList>
    </citation>
    <scope>NUCLEOTIDE SEQUENCE [LARGE SCALE GENOMIC DNA]</scope>
</reference>
<comment type="caution">
    <text evidence="1">The sequence shown here is derived from an EMBL/GenBank/DDBJ whole genome shotgun (WGS) entry which is preliminary data.</text>
</comment>
<dbReference type="Proteomes" id="UP000499080">
    <property type="component" value="Unassembled WGS sequence"/>
</dbReference>
<evidence type="ECO:0000313" key="2">
    <source>
        <dbReference type="Proteomes" id="UP000499080"/>
    </source>
</evidence>
<gene>
    <name evidence="1" type="ORF">AVEN_223802_1</name>
</gene>
<dbReference type="EMBL" id="BGPR01000385">
    <property type="protein sequence ID" value="GBM17268.1"/>
    <property type="molecule type" value="Genomic_DNA"/>
</dbReference>
<dbReference type="AlphaFoldDB" id="A0A4Y2DN72"/>
<name>A0A4Y2DN72_ARAVE</name>